<keyword evidence="10 16" id="KW-0378">Hydrolase</keyword>
<dbReference type="SMART" id="SM00332">
    <property type="entry name" value="PP2Cc"/>
    <property type="match status" value="1"/>
</dbReference>
<keyword evidence="6" id="KW-0963">Cytoplasm</keyword>
<evidence type="ECO:0000256" key="9">
    <source>
        <dbReference type="ARBA" id="ARBA00022723"/>
    </source>
</evidence>
<comment type="cofactor">
    <cofactor evidence="1">
        <name>Mn(2+)</name>
        <dbReference type="ChEBI" id="CHEBI:29035"/>
    </cofactor>
</comment>
<evidence type="ECO:0000256" key="11">
    <source>
        <dbReference type="ARBA" id="ARBA00022842"/>
    </source>
</evidence>
<comment type="cofactor">
    <cofactor evidence="2">
        <name>Mg(2+)</name>
        <dbReference type="ChEBI" id="CHEBI:18420"/>
    </cofactor>
</comment>
<dbReference type="InterPro" id="IPR036580">
    <property type="entry name" value="PP2C_C_sf"/>
</dbReference>
<dbReference type="Pfam" id="PF07830">
    <property type="entry name" value="PP2C_C"/>
    <property type="match status" value="1"/>
</dbReference>
<keyword evidence="18" id="KW-1185">Reference proteome</keyword>
<keyword evidence="8" id="KW-0519">Myristate</keyword>
<dbReference type="GO" id="GO:0016020">
    <property type="term" value="C:membrane"/>
    <property type="evidence" value="ECO:0007669"/>
    <property type="project" value="UniProtKB-SubCell"/>
</dbReference>
<evidence type="ECO:0000256" key="6">
    <source>
        <dbReference type="ARBA" id="ARBA00022490"/>
    </source>
</evidence>
<reference evidence="19" key="1">
    <citation type="submission" date="2022-11" db="UniProtKB">
        <authorList>
            <consortium name="WormBaseParasite"/>
        </authorList>
    </citation>
    <scope>IDENTIFICATION</scope>
</reference>
<proteinExistence type="inferred from homology"/>
<organism evidence="18 19">
    <name type="scientific">Plectus sambesii</name>
    <dbReference type="NCBI Taxonomy" id="2011161"/>
    <lineage>
        <taxon>Eukaryota</taxon>
        <taxon>Metazoa</taxon>
        <taxon>Ecdysozoa</taxon>
        <taxon>Nematoda</taxon>
        <taxon>Chromadorea</taxon>
        <taxon>Plectida</taxon>
        <taxon>Plectina</taxon>
        <taxon>Plectoidea</taxon>
        <taxon>Plectidae</taxon>
        <taxon>Plectus</taxon>
    </lineage>
</organism>
<evidence type="ECO:0000256" key="2">
    <source>
        <dbReference type="ARBA" id="ARBA00001946"/>
    </source>
</evidence>
<keyword evidence="12 16" id="KW-0904">Protein phosphatase</keyword>
<dbReference type="InterPro" id="IPR036457">
    <property type="entry name" value="PPM-type-like_dom_sf"/>
</dbReference>
<comment type="subcellular location">
    <subcellularLocation>
        <location evidence="3">Cytoplasm</location>
        <location evidence="3">Cytosol</location>
    </subcellularLocation>
    <subcellularLocation>
        <location evidence="4">Membrane</location>
        <topology evidence="4">Lipid-anchor</topology>
    </subcellularLocation>
</comment>
<dbReference type="Gene3D" id="3.60.40.10">
    <property type="entry name" value="PPM-type phosphatase domain"/>
    <property type="match status" value="1"/>
</dbReference>
<dbReference type="FunFam" id="3.60.40.10:FF:000001">
    <property type="entry name" value="protein phosphatase 1B isoform X1"/>
    <property type="match status" value="1"/>
</dbReference>
<dbReference type="GO" id="GO:0000287">
    <property type="term" value="F:magnesium ion binding"/>
    <property type="evidence" value="ECO:0007669"/>
    <property type="project" value="InterPro"/>
</dbReference>
<evidence type="ECO:0000256" key="16">
    <source>
        <dbReference type="RuleBase" id="RU003465"/>
    </source>
</evidence>
<dbReference type="InterPro" id="IPR001932">
    <property type="entry name" value="PPM-type_phosphatase-like_dom"/>
</dbReference>
<dbReference type="InterPro" id="IPR000222">
    <property type="entry name" value="PP2C_BS"/>
</dbReference>
<keyword evidence="15" id="KW-0449">Lipoprotein</keyword>
<evidence type="ECO:0000256" key="8">
    <source>
        <dbReference type="ARBA" id="ARBA00022707"/>
    </source>
</evidence>
<evidence type="ECO:0000256" key="4">
    <source>
        <dbReference type="ARBA" id="ARBA00004635"/>
    </source>
</evidence>
<dbReference type="InterPro" id="IPR015655">
    <property type="entry name" value="PP2C"/>
</dbReference>
<accession>A0A914WF50</accession>
<keyword evidence="14" id="KW-0464">Manganese</keyword>
<evidence type="ECO:0000256" key="10">
    <source>
        <dbReference type="ARBA" id="ARBA00022801"/>
    </source>
</evidence>
<evidence type="ECO:0000256" key="14">
    <source>
        <dbReference type="ARBA" id="ARBA00023211"/>
    </source>
</evidence>
<dbReference type="SUPFAM" id="SSF81606">
    <property type="entry name" value="PP2C-like"/>
    <property type="match status" value="1"/>
</dbReference>
<evidence type="ECO:0000259" key="17">
    <source>
        <dbReference type="PROSITE" id="PS51746"/>
    </source>
</evidence>
<evidence type="ECO:0000313" key="19">
    <source>
        <dbReference type="WBParaSite" id="PSAMB.scaffold3951size16275.g22986.t1"/>
    </source>
</evidence>
<keyword evidence="11" id="KW-0460">Magnesium</keyword>
<keyword evidence="7" id="KW-0597">Phosphoprotein</keyword>
<dbReference type="SUPFAM" id="SSF81601">
    <property type="entry name" value="Protein serine/threonine phosphatase 2C, C-terminal domain"/>
    <property type="match status" value="1"/>
</dbReference>
<name>A0A914WF50_9BILA</name>
<dbReference type="Gene3D" id="1.10.10.430">
    <property type="entry name" value="Phosphatase 2C, C-terminal domain suprefamily"/>
    <property type="match status" value="1"/>
</dbReference>
<dbReference type="CDD" id="cd00143">
    <property type="entry name" value="PP2Cc"/>
    <property type="match status" value="1"/>
</dbReference>
<evidence type="ECO:0000256" key="1">
    <source>
        <dbReference type="ARBA" id="ARBA00001936"/>
    </source>
</evidence>
<dbReference type="InterPro" id="IPR012911">
    <property type="entry name" value="PP2C_C"/>
</dbReference>
<evidence type="ECO:0000256" key="13">
    <source>
        <dbReference type="ARBA" id="ARBA00023136"/>
    </source>
</evidence>
<dbReference type="PROSITE" id="PS51746">
    <property type="entry name" value="PPM_2"/>
    <property type="match status" value="1"/>
</dbReference>
<evidence type="ECO:0000256" key="12">
    <source>
        <dbReference type="ARBA" id="ARBA00022912"/>
    </source>
</evidence>
<dbReference type="WBParaSite" id="PSAMB.scaffold3951size16275.g22986.t1">
    <property type="protein sequence ID" value="PSAMB.scaffold3951size16275.g22986.t1"/>
    <property type="gene ID" value="PSAMB.scaffold3951size16275.g22986"/>
</dbReference>
<keyword evidence="9" id="KW-0479">Metal-binding</keyword>
<keyword evidence="13" id="KW-0472">Membrane</keyword>
<dbReference type="PANTHER" id="PTHR47992">
    <property type="entry name" value="PROTEIN PHOSPHATASE"/>
    <property type="match status" value="1"/>
</dbReference>
<dbReference type="PROSITE" id="PS01032">
    <property type="entry name" value="PPM_1"/>
    <property type="match status" value="1"/>
</dbReference>
<feature type="domain" description="PPM-type phosphatase" evidence="17">
    <location>
        <begin position="72"/>
        <end position="352"/>
    </location>
</feature>
<evidence type="ECO:0000313" key="18">
    <source>
        <dbReference type="Proteomes" id="UP000887566"/>
    </source>
</evidence>
<dbReference type="AlphaFoldDB" id="A0A914WF50"/>
<dbReference type="GO" id="GO:0005829">
    <property type="term" value="C:cytosol"/>
    <property type="evidence" value="ECO:0007669"/>
    <property type="project" value="UniProtKB-SubCell"/>
</dbReference>
<evidence type="ECO:0000256" key="5">
    <source>
        <dbReference type="ARBA" id="ARBA00006702"/>
    </source>
</evidence>
<dbReference type="GO" id="GO:0004722">
    <property type="term" value="F:protein serine/threonine phosphatase activity"/>
    <property type="evidence" value="ECO:0007669"/>
    <property type="project" value="InterPro"/>
</dbReference>
<dbReference type="Proteomes" id="UP000887566">
    <property type="component" value="Unplaced"/>
</dbReference>
<evidence type="ECO:0000256" key="7">
    <source>
        <dbReference type="ARBA" id="ARBA00022553"/>
    </source>
</evidence>
<comment type="similarity">
    <text evidence="5 16">Belongs to the PP2C family.</text>
</comment>
<dbReference type="GO" id="GO:0030145">
    <property type="term" value="F:manganese ion binding"/>
    <property type="evidence" value="ECO:0007669"/>
    <property type="project" value="InterPro"/>
</dbReference>
<protein>
    <submittedName>
        <fullName evidence="19">PPM-type phosphatase domain-containing protein</fullName>
    </submittedName>
</protein>
<evidence type="ECO:0000256" key="3">
    <source>
        <dbReference type="ARBA" id="ARBA00004514"/>
    </source>
</evidence>
<sequence>MPSLNSAPGASCEEDDCCQQKTFAVVRVSSEPTPVLRQWIIGRSSNRPSMGAFLDKPKTDKSNSRGEGLGVRYAVAAMQGWRVDMEDAHVVKLGLDDEPPFKDWAFFGVFDGHAGMKVAQHSSEHLLQSVLTTEQFKILIEETKKSGGKLSPKLIKLLEEGVKDGFLTLDSQMKDRPDIHGENERSGTTATCALLTPTHIFLANLGDSRAVLSKQGAAAFGTEDHKPFLPKERDRIVNAGGSVMIQRVNGSLAVSRALGDFEYKSVPGLQATQQLVSPEPDVYVLERSGDRDEFLLLACDGVYDVMSNTELCDFVRSRMKVTDDLAAVSNQVLDACLSKGSRDNMSVVLVAFPGCPKVDPEAQKADAEWKKLLETKVTAIVAEEEANPDEDDMELDVDSVMRSLMHVDIPGLPAGAGIHAARSDVDAILERIKKEKGTASKNNSTR</sequence>
<dbReference type="Pfam" id="PF00481">
    <property type="entry name" value="PP2C"/>
    <property type="match status" value="1"/>
</dbReference>
<evidence type="ECO:0000256" key="15">
    <source>
        <dbReference type="ARBA" id="ARBA00023288"/>
    </source>
</evidence>